<evidence type="ECO:0000256" key="3">
    <source>
        <dbReference type="ARBA" id="ARBA00022679"/>
    </source>
</evidence>
<dbReference type="SUPFAM" id="SSF53383">
    <property type="entry name" value="PLP-dependent transferases"/>
    <property type="match status" value="1"/>
</dbReference>
<dbReference type="FunFam" id="3.40.640.10:FF:000035">
    <property type="entry name" value="O-succinylhomoserine sulfhydrylase"/>
    <property type="match status" value="1"/>
</dbReference>
<organism evidence="5 6">
    <name type="scientific">Halomarina salina</name>
    <dbReference type="NCBI Taxonomy" id="1872699"/>
    <lineage>
        <taxon>Archaea</taxon>
        <taxon>Methanobacteriati</taxon>
        <taxon>Methanobacteriota</taxon>
        <taxon>Stenosarchaea group</taxon>
        <taxon>Halobacteria</taxon>
        <taxon>Halobacteriales</taxon>
        <taxon>Natronomonadaceae</taxon>
        <taxon>Halomarina</taxon>
    </lineage>
</organism>
<comment type="similarity">
    <text evidence="2">Belongs to the trans-sulfuration enzymes family.</text>
</comment>
<evidence type="ECO:0000256" key="1">
    <source>
        <dbReference type="ARBA" id="ARBA00001933"/>
    </source>
</evidence>
<sequence length="437" mass="46333">MRNDETGPGGAGDTAAGWGFGTRCVHAGERGGPATDAAATPLYQTTSYEFPDADTAADRYALADDGNVYSRVSNPTVATLERRLADLENGTGALCTASGMAAFDAATLVLASAGDNVVSASSIYGGTHAYLTHTASRRGIDARFVDTLDPEAYAEAIDEDTAYVHLETIGNPSLITADIEAVADVAHERGVPLFVDNTFATPALCRPLDHGADLVWESTTKWIHGAGTTLGGVLVDGGTFPWGDYPEKFPEVGGENPAFHGVRFSERYGDRAFVETARQRGTRSLGDSQSPFDAWVTLQGLQTLALRMERHCSNAQHVAEYLDDHPDVAWVTYPGLDAHETHSAATRYLDGGYGGVVAFGLEGGYEAGKRLCEDVELSRFLANIGDAKTLVIHPASTTHAQLTEAEQRASGVTPDLVRLSVGIEDPEDVVADLEVAI</sequence>
<dbReference type="InterPro" id="IPR006235">
    <property type="entry name" value="OAc-hSer/O-AcSer_sulfhydrylase"/>
</dbReference>
<comment type="cofactor">
    <cofactor evidence="1">
        <name>pyridoxal 5'-phosphate</name>
        <dbReference type="ChEBI" id="CHEBI:597326"/>
    </cofactor>
</comment>
<dbReference type="InterPro" id="IPR015422">
    <property type="entry name" value="PyrdxlP-dep_Trfase_small"/>
</dbReference>
<dbReference type="RefSeq" id="WP_247414897.1">
    <property type="nucleotide sequence ID" value="NZ_JALLGW010000001.1"/>
</dbReference>
<evidence type="ECO:0000256" key="4">
    <source>
        <dbReference type="ARBA" id="ARBA00022898"/>
    </source>
</evidence>
<dbReference type="PANTHER" id="PTHR43797">
    <property type="entry name" value="HOMOCYSTEINE/CYSTEINE SYNTHASE"/>
    <property type="match status" value="1"/>
</dbReference>
<dbReference type="NCBIfam" id="TIGR01326">
    <property type="entry name" value="OAH_OAS_sulfhy"/>
    <property type="match status" value="1"/>
</dbReference>
<dbReference type="GO" id="GO:0016740">
    <property type="term" value="F:transferase activity"/>
    <property type="evidence" value="ECO:0007669"/>
    <property type="project" value="UniProtKB-KW"/>
</dbReference>
<gene>
    <name evidence="5" type="ORF">ACFPYI_11580</name>
</gene>
<protein>
    <submittedName>
        <fullName evidence="5">O-acetylhomoserine aminocarboxypropyltransferase/cysteine synthase family protein</fullName>
    </submittedName>
</protein>
<dbReference type="PIRSF" id="PIRSF001434">
    <property type="entry name" value="CGS"/>
    <property type="match status" value="1"/>
</dbReference>
<dbReference type="CDD" id="cd00614">
    <property type="entry name" value="CGS_like"/>
    <property type="match status" value="1"/>
</dbReference>
<evidence type="ECO:0000256" key="2">
    <source>
        <dbReference type="ARBA" id="ARBA00009077"/>
    </source>
</evidence>
<dbReference type="AlphaFoldDB" id="A0ABD5RN91"/>
<dbReference type="Gene3D" id="3.90.1150.10">
    <property type="entry name" value="Aspartate Aminotransferase, domain 1"/>
    <property type="match status" value="1"/>
</dbReference>
<dbReference type="InterPro" id="IPR015424">
    <property type="entry name" value="PyrdxlP-dep_Trfase"/>
</dbReference>
<keyword evidence="3" id="KW-0808">Transferase</keyword>
<dbReference type="EMBL" id="JBHSQH010000001">
    <property type="protein sequence ID" value="MFC5971973.1"/>
    <property type="molecule type" value="Genomic_DNA"/>
</dbReference>
<evidence type="ECO:0000313" key="5">
    <source>
        <dbReference type="EMBL" id="MFC5971973.1"/>
    </source>
</evidence>
<name>A0ABD5RN91_9EURY</name>
<comment type="caution">
    <text evidence="5">The sequence shown here is derived from an EMBL/GenBank/DDBJ whole genome shotgun (WGS) entry which is preliminary data.</text>
</comment>
<reference evidence="5 6" key="1">
    <citation type="journal article" date="2019" name="Int. J. Syst. Evol. Microbiol.">
        <title>The Global Catalogue of Microorganisms (GCM) 10K type strain sequencing project: providing services to taxonomists for standard genome sequencing and annotation.</title>
        <authorList>
            <consortium name="The Broad Institute Genomics Platform"/>
            <consortium name="The Broad Institute Genome Sequencing Center for Infectious Disease"/>
            <person name="Wu L."/>
            <person name="Ma J."/>
        </authorList>
    </citation>
    <scope>NUCLEOTIDE SEQUENCE [LARGE SCALE GENOMIC DNA]</scope>
    <source>
        <strain evidence="5 6">CGMCC 1.12543</strain>
    </source>
</reference>
<dbReference type="GO" id="GO:1901605">
    <property type="term" value="P:alpha-amino acid metabolic process"/>
    <property type="evidence" value="ECO:0007669"/>
    <property type="project" value="UniProtKB-ARBA"/>
</dbReference>
<keyword evidence="4" id="KW-0663">Pyridoxal phosphate</keyword>
<evidence type="ECO:0000313" key="6">
    <source>
        <dbReference type="Proteomes" id="UP001596099"/>
    </source>
</evidence>
<accession>A0ABD5RN91</accession>
<dbReference type="InterPro" id="IPR015421">
    <property type="entry name" value="PyrdxlP-dep_Trfase_major"/>
</dbReference>
<dbReference type="InterPro" id="IPR000277">
    <property type="entry name" value="Cys/Met-Metab_PyrdxlP-dep_enz"/>
</dbReference>
<dbReference type="Pfam" id="PF01053">
    <property type="entry name" value="Cys_Met_Meta_PP"/>
    <property type="match status" value="1"/>
</dbReference>
<proteinExistence type="inferred from homology"/>
<dbReference type="Proteomes" id="UP001596099">
    <property type="component" value="Unassembled WGS sequence"/>
</dbReference>
<dbReference type="Gene3D" id="3.40.640.10">
    <property type="entry name" value="Type I PLP-dependent aspartate aminotransferase-like (Major domain)"/>
    <property type="match status" value="1"/>
</dbReference>
<keyword evidence="6" id="KW-1185">Reference proteome</keyword>
<dbReference type="GO" id="GO:0000096">
    <property type="term" value="P:sulfur amino acid metabolic process"/>
    <property type="evidence" value="ECO:0007669"/>
    <property type="project" value="UniProtKB-ARBA"/>
</dbReference>
<dbReference type="PANTHER" id="PTHR43797:SF2">
    <property type="entry name" value="HOMOCYSTEINE_CYSTEINE SYNTHASE"/>
    <property type="match status" value="1"/>
</dbReference>